<evidence type="ECO:0000313" key="2">
    <source>
        <dbReference type="EMBL" id="NMX97178.1"/>
    </source>
</evidence>
<protein>
    <submittedName>
        <fullName evidence="2">Uncharacterized protein</fullName>
    </submittedName>
</protein>
<organism evidence="2 3">
    <name type="scientific">Pseudomonas veronii</name>
    <dbReference type="NCBI Taxonomy" id="76761"/>
    <lineage>
        <taxon>Bacteria</taxon>
        <taxon>Pseudomonadati</taxon>
        <taxon>Pseudomonadota</taxon>
        <taxon>Gammaproteobacteria</taxon>
        <taxon>Pseudomonadales</taxon>
        <taxon>Pseudomonadaceae</taxon>
        <taxon>Pseudomonas</taxon>
    </lineage>
</organism>
<dbReference type="OrthoDB" id="7020398at2"/>
<accession>A0A0R3B7Z1</accession>
<name>A0A0R3B7Z1_PSEVE</name>
<gene>
    <name evidence="2" type="ORF">HBO43_11280</name>
</gene>
<evidence type="ECO:0000256" key="1">
    <source>
        <dbReference type="SAM" id="MobiDB-lite"/>
    </source>
</evidence>
<dbReference type="Proteomes" id="UP000552560">
    <property type="component" value="Unassembled WGS sequence"/>
</dbReference>
<comment type="caution">
    <text evidence="2">The sequence shown here is derived from an EMBL/GenBank/DDBJ whole genome shotgun (WGS) entry which is preliminary data.</text>
</comment>
<feature type="compositionally biased region" description="Basic residues" evidence="1">
    <location>
        <begin position="46"/>
        <end position="59"/>
    </location>
</feature>
<dbReference type="EMBL" id="JAAQWE010000008">
    <property type="protein sequence ID" value="NMX97178.1"/>
    <property type="molecule type" value="Genomic_DNA"/>
</dbReference>
<evidence type="ECO:0000313" key="3">
    <source>
        <dbReference type="Proteomes" id="UP000552560"/>
    </source>
</evidence>
<feature type="region of interest" description="Disordered" evidence="1">
    <location>
        <begin position="42"/>
        <end position="66"/>
    </location>
</feature>
<dbReference type="AlphaFoldDB" id="A0A0R3B7Z1"/>
<proteinExistence type="predicted"/>
<dbReference type="RefSeq" id="WP_046383559.1">
    <property type="nucleotide sequence ID" value="NZ_CP129402.1"/>
</dbReference>
<sequence>MVIHFKVAGHLACGHHGSSLPSSAELNRVKCRTCRNTEAYKEARRTQRNAARRASRAAKTHTSSDWRSAWAQHLTDLPGLQRLPRGFSGQPFV</sequence>
<reference evidence="2 3" key="1">
    <citation type="journal article" date="2020" name="Front. Microbiol.">
        <title>Genetic Organization of the aprX-lipA2 Operon Affects the Proteolytic Potential of Pseudomonas Species in Milk.</title>
        <authorList>
            <person name="Maier C."/>
            <person name="Huptas C."/>
            <person name="von Neubeck M."/>
            <person name="Scherer S."/>
            <person name="Wenning M."/>
            <person name="Lucking G."/>
        </authorList>
    </citation>
    <scope>NUCLEOTIDE SEQUENCE [LARGE SCALE GENOMIC DNA]</scope>
    <source>
        <strain evidence="2 3">WS 4671</strain>
    </source>
</reference>